<evidence type="ECO:0000256" key="7">
    <source>
        <dbReference type="SAM" id="MobiDB-lite"/>
    </source>
</evidence>
<dbReference type="SUPFAM" id="SSF101082">
    <property type="entry name" value="Typo IV secretion system protein TraC"/>
    <property type="match status" value="1"/>
</dbReference>
<accession>A0A699GEB0</accession>
<dbReference type="Pfam" id="PF04610">
    <property type="entry name" value="TrbL"/>
    <property type="match status" value="1"/>
</dbReference>
<dbReference type="CDD" id="cd13400">
    <property type="entry name" value="LT_IagB-like"/>
    <property type="match status" value="1"/>
</dbReference>
<feature type="transmembrane region" description="Helical" evidence="8">
    <location>
        <begin position="972"/>
        <end position="997"/>
    </location>
</feature>
<dbReference type="NCBIfam" id="NF010452">
    <property type="entry name" value="PRK13879.1"/>
    <property type="match status" value="1"/>
</dbReference>
<dbReference type="NCBIfam" id="TIGR02783">
    <property type="entry name" value="TrbL_P"/>
    <property type="match status" value="1"/>
</dbReference>
<dbReference type="EMBL" id="BKCJ010000002">
    <property type="protein sequence ID" value="GEU28172.1"/>
    <property type="molecule type" value="Genomic_DNA"/>
</dbReference>
<dbReference type="InterPro" id="IPR014147">
    <property type="entry name" value="T4SS_TrbJ"/>
</dbReference>
<keyword evidence="5" id="KW-0119">Carbohydrate metabolism</keyword>
<dbReference type="Gene3D" id="2.40.128.260">
    <property type="entry name" value="Type IV secretion system, VirB10/TraB/TrbI"/>
    <property type="match status" value="1"/>
</dbReference>
<evidence type="ECO:0000256" key="2">
    <source>
        <dbReference type="ARBA" id="ARBA00004167"/>
    </source>
</evidence>
<keyword evidence="3 8" id="KW-0812">Transmembrane</keyword>
<feature type="transmembrane region" description="Helical" evidence="8">
    <location>
        <begin position="899"/>
        <end position="918"/>
    </location>
</feature>
<proteinExistence type="predicted"/>
<evidence type="ECO:0000256" key="6">
    <source>
        <dbReference type="ARBA" id="ARBA00023136"/>
    </source>
</evidence>
<dbReference type="SUPFAM" id="SSF53955">
    <property type="entry name" value="Lysozyme-like"/>
    <property type="match status" value="1"/>
</dbReference>
<feature type="region of interest" description="Disordered" evidence="7">
    <location>
        <begin position="1"/>
        <end position="24"/>
    </location>
</feature>
<feature type="compositionally biased region" description="Gly residues" evidence="7">
    <location>
        <begin position="1142"/>
        <end position="1151"/>
    </location>
</feature>
<keyword evidence="5" id="KW-0624">Polysaccharide degradation</keyword>
<dbReference type="NCBIfam" id="TIGR02780">
    <property type="entry name" value="TrbJ_Ti"/>
    <property type="match status" value="1"/>
</dbReference>
<dbReference type="CDD" id="cd16429">
    <property type="entry name" value="VirB10"/>
    <property type="match status" value="1"/>
</dbReference>
<dbReference type="GO" id="GO:0030255">
    <property type="term" value="P:protein secretion by the type IV secretion system"/>
    <property type="evidence" value="ECO:0007669"/>
    <property type="project" value="InterPro"/>
</dbReference>
<dbReference type="InterPro" id="IPR042217">
    <property type="entry name" value="T4SS_VirB10/TrbI"/>
</dbReference>
<evidence type="ECO:0000313" key="9">
    <source>
        <dbReference type="EMBL" id="GEU28172.1"/>
    </source>
</evidence>
<evidence type="ECO:0000256" key="5">
    <source>
        <dbReference type="ARBA" id="ARBA00023024"/>
    </source>
</evidence>
<protein>
    <submittedName>
        <fullName evidence="9">Uncharacterized protein</fullName>
    </submittedName>
</protein>
<evidence type="ECO:0000256" key="8">
    <source>
        <dbReference type="SAM" id="Phobius"/>
    </source>
</evidence>
<dbReference type="InterPro" id="IPR005498">
    <property type="entry name" value="T4SS_VirB10/TraB/TrbI"/>
</dbReference>
<feature type="region of interest" description="Disordered" evidence="7">
    <location>
        <begin position="1064"/>
        <end position="1152"/>
    </location>
</feature>
<feature type="transmembrane region" description="Helical" evidence="8">
    <location>
        <begin position="875"/>
        <end position="893"/>
    </location>
</feature>
<dbReference type="InterPro" id="IPR014150">
    <property type="entry name" value="Conjugal_tfr_TrbL"/>
</dbReference>
<name>A0A699GEB0_TANCI</name>
<feature type="transmembrane region" description="Helical" evidence="8">
    <location>
        <begin position="30"/>
        <end position="51"/>
    </location>
</feature>
<feature type="transmembrane region" description="Helical" evidence="8">
    <location>
        <begin position="776"/>
        <end position="795"/>
    </location>
</feature>
<gene>
    <name evidence="9" type="ORF">Tci_000150</name>
</gene>
<dbReference type="InterPro" id="IPR023346">
    <property type="entry name" value="Lysozyme-like_dom_sf"/>
</dbReference>
<feature type="transmembrane region" description="Helical" evidence="8">
    <location>
        <begin position="1004"/>
        <end position="1024"/>
    </location>
</feature>
<evidence type="ECO:0000256" key="4">
    <source>
        <dbReference type="ARBA" id="ARBA00022989"/>
    </source>
</evidence>
<feature type="transmembrane region" description="Helical" evidence="8">
    <location>
        <begin position="930"/>
        <end position="952"/>
    </location>
</feature>
<keyword evidence="5" id="KW-0146">Chitin degradation</keyword>
<feature type="transmembrane region" description="Helical" evidence="8">
    <location>
        <begin position="845"/>
        <end position="863"/>
    </location>
</feature>
<evidence type="ECO:0000256" key="1">
    <source>
        <dbReference type="ARBA" id="ARBA00003102"/>
    </source>
</evidence>
<dbReference type="NCBIfam" id="NF010463">
    <property type="entry name" value="PRK13888.1"/>
    <property type="match status" value="1"/>
</dbReference>
<evidence type="ECO:0000256" key="3">
    <source>
        <dbReference type="ARBA" id="ARBA00022692"/>
    </source>
</evidence>
<sequence length="1418" mass="148231">MSTSPDADMAPEASPGDQSGRSGVRRVNNLPIYIVAGALGVFLLIMALVAWDRAANQHQGAKPADDLRKGNTKMFAEEIAGSQKDGMVQPKAPGPPTLPAEPAPTEIIVARPDNLDMPPLPPGSQGQVGAGSAPRDEEAMRFRMMKMQQFDEAVRARTGLAVIAPRSAASSPLAPAGTGAGTGPGIGTVTGTDTMLARLASVRQQIDESTRDDPAAAYAARLRQIQGGGAAEGQNPGDPGVSAATGHRNDITQFAGAAKEDRWRLDARVEAPRSPYELRAGFVVPATLISGINSELPGQIVAQVSQDVYDTPVGRYKLIPQGSRLVGSYASDVAYGQSRILIAWQRIVFPDGKALDIGAMPGADGAGYGGFKDQVNNHYFRVFSSAFLMSGVTAGVALSQPQTGNANARPTAGSALSEAMGQQLGQATAQMIAKNLNIAPTLEIRPGYRFNVIVIKDMTPVPAQIAAILMASLMAVSSPAMSTGIPVIDGANLSQNLISAIENVAHTLKQIEQYRTQLQQYENMLQNTTAPSQQIWDAANVTMRQLRTSIDTLDYYKASLGSIDAYLRKFRNTSEYRGSPCFSVNGCTQAQWDALTESERLGSESQKRANDALFRGLDRQQESLQTDARQLQLLQSAAQGANGQLAAIGHANQLASHQSNQLLQIRALLIAQQNVIATRNQALADREAKEAAAAAELRAGTYGPKKHPVASSACVEMNETKDPARKAELEKYCPRGGEYKPSPVVICNIGLFDDALGRYAAAASQWRTVITERASWLFWTLAVISMVWTFGIMALRKSDLAEFYSEFVRFTIFTGFYWWLLVNGPEFAASITDSLRKLGGLATGLGPNLTPSGIVDIGFFIFGQVLDKSSIWSPVDGICGILISAVILVVFALVGVNMLLLMISSWILAYAGIFFLGFGGSRWTSEMAIGYYRTVLNVAGQLFAMVLLVGIGKNFVADYYASMSGGIRLRELGTMLVVAAIMLALVKTIPGFIGGLAGGNTGSLGSGFGAGAAVAAATMAGAAISTGGAALVGAAAGGAGGAQALMAAFSKALASESGGGAKALANAAGGAGDGSSSTSGGSGASLATAMGDGGSAASSASSSGVSDANSSTESTSQSPGGENQGTTASTPAAKSQPAQTPGGKGTGGASGIPGKSARVIGATVANLAAGTWDVAKSKANDLRDSAAERVADTTGGKIAAAIKARGAVQSRPAADSLDGDSLSPGKQPADADAELHERVVCSIAAAVKYGIPANIMLAVAEKEGGKAGQWMRNSNGTHDVGALQFNTAYLRQLSTYGITSADVAASGCYPYQLAAWRLRQHIKQDTGDLWTRCANYHSRTPRFNTKYRADLIRKSIKWADWLGSRYLAPGLITDAWLASKRPLCNPSDCAHFAPPQFPAGVVMKPSYAPRTLIHPQKP</sequence>
<comment type="function">
    <text evidence="1">Defense against chitin-containing fungal pathogens.</text>
</comment>
<feature type="compositionally biased region" description="Polar residues" evidence="7">
    <location>
        <begin position="1112"/>
        <end position="1133"/>
    </location>
</feature>
<feature type="region of interest" description="Disordered" evidence="7">
    <location>
        <begin position="1209"/>
        <end position="1233"/>
    </location>
</feature>
<reference evidence="9" key="1">
    <citation type="journal article" date="2019" name="Sci. Rep.">
        <title>Draft genome of Tanacetum cinerariifolium, the natural source of mosquito coil.</title>
        <authorList>
            <person name="Yamashiro T."/>
            <person name="Shiraishi A."/>
            <person name="Satake H."/>
            <person name="Nakayama K."/>
        </authorList>
    </citation>
    <scope>NUCLEOTIDE SEQUENCE</scope>
</reference>
<feature type="transmembrane region" description="Helical" evidence="8">
    <location>
        <begin position="807"/>
        <end position="825"/>
    </location>
</feature>
<keyword evidence="6 8" id="KW-0472">Membrane</keyword>
<comment type="caution">
    <text evidence="9">The sequence shown here is derived from an EMBL/GenBank/DDBJ whole genome shotgun (WGS) entry which is preliminary data.</text>
</comment>
<dbReference type="Pfam" id="PF03743">
    <property type="entry name" value="TrbI"/>
    <property type="match status" value="1"/>
</dbReference>
<dbReference type="GO" id="GO:0006032">
    <property type="term" value="P:chitin catabolic process"/>
    <property type="evidence" value="ECO:0007669"/>
    <property type="project" value="UniProtKB-KW"/>
</dbReference>
<feature type="compositionally biased region" description="Low complexity" evidence="7">
    <location>
        <begin position="1064"/>
        <end position="1111"/>
    </location>
</feature>
<keyword evidence="4 8" id="KW-1133">Transmembrane helix</keyword>
<organism evidence="9">
    <name type="scientific">Tanacetum cinerariifolium</name>
    <name type="common">Dalmatian daisy</name>
    <name type="synonym">Chrysanthemum cinerariifolium</name>
    <dbReference type="NCBI Taxonomy" id="118510"/>
    <lineage>
        <taxon>Eukaryota</taxon>
        <taxon>Viridiplantae</taxon>
        <taxon>Streptophyta</taxon>
        <taxon>Embryophyta</taxon>
        <taxon>Tracheophyta</taxon>
        <taxon>Spermatophyta</taxon>
        <taxon>Magnoliopsida</taxon>
        <taxon>eudicotyledons</taxon>
        <taxon>Gunneridae</taxon>
        <taxon>Pentapetalae</taxon>
        <taxon>asterids</taxon>
        <taxon>campanulids</taxon>
        <taxon>Asterales</taxon>
        <taxon>Asteraceae</taxon>
        <taxon>Asteroideae</taxon>
        <taxon>Anthemideae</taxon>
        <taxon>Anthemidinae</taxon>
        <taxon>Tanacetum</taxon>
    </lineage>
</organism>
<dbReference type="GO" id="GO:0016020">
    <property type="term" value="C:membrane"/>
    <property type="evidence" value="ECO:0007669"/>
    <property type="project" value="UniProtKB-SubCell"/>
</dbReference>
<dbReference type="InterPro" id="IPR007688">
    <property type="entry name" value="Conjugal_tfr_TrbL/VirB6"/>
</dbReference>
<comment type="subcellular location">
    <subcellularLocation>
        <location evidence="2">Membrane</location>
        <topology evidence="2">Single-pass membrane protein</topology>
    </subcellularLocation>
</comment>